<protein>
    <submittedName>
        <fullName evidence="1">Uncharacterized protein</fullName>
    </submittedName>
</protein>
<accession>A0A9D4QIS2</accession>
<reference evidence="1" key="1">
    <citation type="journal article" date="2019" name="bioRxiv">
        <title>The Genome of the Zebra Mussel, Dreissena polymorpha: A Resource for Invasive Species Research.</title>
        <authorList>
            <person name="McCartney M.A."/>
            <person name="Auch B."/>
            <person name="Kono T."/>
            <person name="Mallez S."/>
            <person name="Zhang Y."/>
            <person name="Obille A."/>
            <person name="Becker A."/>
            <person name="Abrahante J.E."/>
            <person name="Garbe J."/>
            <person name="Badalamenti J.P."/>
            <person name="Herman A."/>
            <person name="Mangelson H."/>
            <person name="Liachko I."/>
            <person name="Sullivan S."/>
            <person name="Sone E.D."/>
            <person name="Koren S."/>
            <person name="Silverstein K.A.T."/>
            <person name="Beckman K.B."/>
            <person name="Gohl D.M."/>
        </authorList>
    </citation>
    <scope>NUCLEOTIDE SEQUENCE</scope>
    <source>
        <strain evidence="1">Duluth1</strain>
        <tissue evidence="1">Whole animal</tissue>
    </source>
</reference>
<evidence type="ECO:0000313" key="1">
    <source>
        <dbReference type="EMBL" id="KAH3833323.1"/>
    </source>
</evidence>
<organism evidence="1 2">
    <name type="scientific">Dreissena polymorpha</name>
    <name type="common">Zebra mussel</name>
    <name type="synonym">Mytilus polymorpha</name>
    <dbReference type="NCBI Taxonomy" id="45954"/>
    <lineage>
        <taxon>Eukaryota</taxon>
        <taxon>Metazoa</taxon>
        <taxon>Spiralia</taxon>
        <taxon>Lophotrochozoa</taxon>
        <taxon>Mollusca</taxon>
        <taxon>Bivalvia</taxon>
        <taxon>Autobranchia</taxon>
        <taxon>Heteroconchia</taxon>
        <taxon>Euheterodonta</taxon>
        <taxon>Imparidentia</taxon>
        <taxon>Neoheterodontei</taxon>
        <taxon>Myida</taxon>
        <taxon>Dreissenoidea</taxon>
        <taxon>Dreissenidae</taxon>
        <taxon>Dreissena</taxon>
    </lineage>
</organism>
<evidence type="ECO:0000313" key="2">
    <source>
        <dbReference type="Proteomes" id="UP000828390"/>
    </source>
</evidence>
<dbReference type="AlphaFoldDB" id="A0A9D4QIS2"/>
<name>A0A9D4QIS2_DREPO</name>
<comment type="caution">
    <text evidence="1">The sequence shown here is derived from an EMBL/GenBank/DDBJ whole genome shotgun (WGS) entry which is preliminary data.</text>
</comment>
<keyword evidence="2" id="KW-1185">Reference proteome</keyword>
<gene>
    <name evidence="1" type="ORF">DPMN_106629</name>
</gene>
<reference evidence="1" key="2">
    <citation type="submission" date="2020-11" db="EMBL/GenBank/DDBJ databases">
        <authorList>
            <person name="McCartney M.A."/>
            <person name="Auch B."/>
            <person name="Kono T."/>
            <person name="Mallez S."/>
            <person name="Becker A."/>
            <person name="Gohl D.M."/>
            <person name="Silverstein K.A.T."/>
            <person name="Koren S."/>
            <person name="Bechman K.B."/>
            <person name="Herman A."/>
            <person name="Abrahante J.E."/>
            <person name="Garbe J."/>
        </authorList>
    </citation>
    <scope>NUCLEOTIDE SEQUENCE</scope>
    <source>
        <strain evidence="1">Duluth1</strain>
        <tissue evidence="1">Whole animal</tissue>
    </source>
</reference>
<dbReference type="Proteomes" id="UP000828390">
    <property type="component" value="Unassembled WGS sequence"/>
</dbReference>
<proteinExistence type="predicted"/>
<sequence>MATQTDVRSYTQALKLGSVKSLQEMKISTGPEVDIRSKNLGCILHVEVTKF</sequence>
<dbReference type="EMBL" id="JAIWYP010000004">
    <property type="protein sequence ID" value="KAH3833323.1"/>
    <property type="molecule type" value="Genomic_DNA"/>
</dbReference>